<evidence type="ECO:0000313" key="1">
    <source>
        <dbReference type="EMBL" id="KAL2066276.1"/>
    </source>
</evidence>
<protein>
    <submittedName>
        <fullName evidence="1">Uncharacterized protein</fullName>
    </submittedName>
</protein>
<accession>A0ABR4C9Z6</accession>
<dbReference type="EMBL" id="JAZHXI010000011">
    <property type="protein sequence ID" value="KAL2066276.1"/>
    <property type="molecule type" value="Genomic_DNA"/>
</dbReference>
<reference evidence="1 2" key="1">
    <citation type="journal article" date="2024" name="Commun. Biol.">
        <title>Comparative genomic analysis of thermophilic fungi reveals convergent evolutionary adaptations and gene losses.</title>
        <authorList>
            <person name="Steindorff A.S."/>
            <person name="Aguilar-Pontes M.V."/>
            <person name="Robinson A.J."/>
            <person name="Andreopoulos B."/>
            <person name="LaButti K."/>
            <person name="Kuo A."/>
            <person name="Mondo S."/>
            <person name="Riley R."/>
            <person name="Otillar R."/>
            <person name="Haridas S."/>
            <person name="Lipzen A."/>
            <person name="Grimwood J."/>
            <person name="Schmutz J."/>
            <person name="Clum A."/>
            <person name="Reid I.D."/>
            <person name="Moisan M.C."/>
            <person name="Butler G."/>
            <person name="Nguyen T.T.M."/>
            <person name="Dewar K."/>
            <person name="Conant G."/>
            <person name="Drula E."/>
            <person name="Henrissat B."/>
            <person name="Hansel C."/>
            <person name="Singer S."/>
            <person name="Hutchinson M.I."/>
            <person name="de Vries R.P."/>
            <person name="Natvig D.O."/>
            <person name="Powell A.J."/>
            <person name="Tsang A."/>
            <person name="Grigoriev I.V."/>
        </authorList>
    </citation>
    <scope>NUCLEOTIDE SEQUENCE [LARGE SCALE GENOMIC DNA]</scope>
    <source>
        <strain evidence="1 2">CBS 494.80</strain>
    </source>
</reference>
<comment type="caution">
    <text evidence="1">The sequence shown here is derived from an EMBL/GenBank/DDBJ whole genome shotgun (WGS) entry which is preliminary data.</text>
</comment>
<dbReference type="Proteomes" id="UP001595075">
    <property type="component" value="Unassembled WGS sequence"/>
</dbReference>
<organism evidence="1 2">
    <name type="scientific">Oculimacula yallundae</name>
    <dbReference type="NCBI Taxonomy" id="86028"/>
    <lineage>
        <taxon>Eukaryota</taxon>
        <taxon>Fungi</taxon>
        <taxon>Dikarya</taxon>
        <taxon>Ascomycota</taxon>
        <taxon>Pezizomycotina</taxon>
        <taxon>Leotiomycetes</taxon>
        <taxon>Helotiales</taxon>
        <taxon>Ploettnerulaceae</taxon>
        <taxon>Oculimacula</taxon>
    </lineage>
</organism>
<sequence length="142" mass="15797">MPASDLVTSEHLAVHNLDDQSIREELERFGLWTEGLNFQPTTIPGVQRCEDPDRDKKVRPLLKDLGYENRVDIRYQILRITSKSNIAGSHACLIPVCIRDGESPTIHDSTTGPSKLAVGQKIYFDRAIIIGPGMDCLIIAAK</sequence>
<proteinExistence type="predicted"/>
<keyword evidence="2" id="KW-1185">Reference proteome</keyword>
<gene>
    <name evidence="1" type="ORF">VTL71DRAFT_2347</name>
</gene>
<name>A0ABR4C9Z6_9HELO</name>
<evidence type="ECO:0000313" key="2">
    <source>
        <dbReference type="Proteomes" id="UP001595075"/>
    </source>
</evidence>